<sequence>MKGSVKFRTRVEIPIRIEIQKFRDKIYGICKFPDNKNIESFCAIMDNLSIVERGCGKGNKGIPERHDQQSPGTKKRVRHSLERHAFFYNRRGYPKTKAIHSVNDWLQAYCGLCLNIPSKPSSSNGSLLPVLCGKCFRACGQIDSTPLDIFSTTQPYKSSGSAFLTK</sequence>
<evidence type="ECO:0000313" key="1">
    <source>
        <dbReference type="EnsemblMetazoa" id="GPAI000399-PA"/>
    </source>
</evidence>
<accession>A0A1A9Z0N2</accession>
<protein>
    <submittedName>
        <fullName evidence="1">Uncharacterized protein</fullName>
    </submittedName>
</protein>
<reference evidence="2" key="1">
    <citation type="submission" date="2014-03" db="EMBL/GenBank/DDBJ databases">
        <authorList>
            <person name="Aksoy S."/>
            <person name="Warren W."/>
            <person name="Wilson R.K."/>
        </authorList>
    </citation>
    <scope>NUCLEOTIDE SEQUENCE [LARGE SCALE GENOMIC DNA]</scope>
    <source>
        <strain evidence="2">IAEA</strain>
    </source>
</reference>
<reference evidence="1" key="2">
    <citation type="submission" date="2020-05" db="UniProtKB">
        <authorList>
            <consortium name="EnsemblMetazoa"/>
        </authorList>
    </citation>
    <scope>IDENTIFICATION</scope>
    <source>
        <strain evidence="1">IAEA</strain>
    </source>
</reference>
<dbReference type="VEuPathDB" id="VectorBase:GPAI000399"/>
<proteinExistence type="predicted"/>
<dbReference type="Proteomes" id="UP000092445">
    <property type="component" value="Unassembled WGS sequence"/>
</dbReference>
<organism evidence="1 2">
    <name type="scientific">Glossina pallidipes</name>
    <name type="common">Tsetse fly</name>
    <dbReference type="NCBI Taxonomy" id="7398"/>
    <lineage>
        <taxon>Eukaryota</taxon>
        <taxon>Metazoa</taxon>
        <taxon>Ecdysozoa</taxon>
        <taxon>Arthropoda</taxon>
        <taxon>Hexapoda</taxon>
        <taxon>Insecta</taxon>
        <taxon>Pterygota</taxon>
        <taxon>Neoptera</taxon>
        <taxon>Endopterygota</taxon>
        <taxon>Diptera</taxon>
        <taxon>Brachycera</taxon>
        <taxon>Muscomorpha</taxon>
        <taxon>Hippoboscoidea</taxon>
        <taxon>Glossinidae</taxon>
        <taxon>Glossina</taxon>
    </lineage>
</organism>
<evidence type="ECO:0000313" key="2">
    <source>
        <dbReference type="Proteomes" id="UP000092445"/>
    </source>
</evidence>
<dbReference type="EnsemblMetazoa" id="GPAI000399-RA">
    <property type="protein sequence ID" value="GPAI000399-PA"/>
    <property type="gene ID" value="GPAI000399"/>
</dbReference>
<dbReference type="AlphaFoldDB" id="A0A1A9Z0N2"/>
<name>A0A1A9Z0N2_GLOPL</name>
<keyword evidence="2" id="KW-1185">Reference proteome</keyword>